<dbReference type="PANTHER" id="PTHR42679">
    <property type="entry name" value="S-METHYL-5'-THIOADENOSINE PHOSPHORYLASE"/>
    <property type="match status" value="1"/>
</dbReference>
<dbReference type="Pfam" id="PF01048">
    <property type="entry name" value="PNP_UDP_1"/>
    <property type="match status" value="1"/>
</dbReference>
<dbReference type="InterPro" id="IPR035994">
    <property type="entry name" value="Nucleoside_phosphorylase_sf"/>
</dbReference>
<dbReference type="NCBIfam" id="NF006599">
    <property type="entry name" value="PRK09136.1"/>
    <property type="match status" value="1"/>
</dbReference>
<dbReference type="InterPro" id="IPR000845">
    <property type="entry name" value="Nucleoside_phosphorylase_d"/>
</dbReference>
<dbReference type="InterPro" id="IPR010044">
    <property type="entry name" value="MTAP"/>
</dbReference>
<evidence type="ECO:0000256" key="2">
    <source>
        <dbReference type="ARBA" id="ARBA00022676"/>
    </source>
</evidence>
<sequence>MSIAIIGGSGLSKLPEVKINDEIIIDTPWGKPSAPIIIGEINKTNIIFLPRHGNNHAIPPHKINYRANIWALNKINTSKIISVNTVGGITESMNPETIIVPDQIIDYTSGRESTFYEEDLEDVKHIDFTMPYTETLRDQLIKAAQAIKLKIYTKGVYGVTQGPRLETAAEISRLERDGCDIVGMTGMPEASLARELGLDYACCGLIVNWAAGKSDMPITMEIIEKNLKNGLNNIKLLIA</sequence>
<organism evidence="5">
    <name type="scientific">marine metagenome</name>
    <dbReference type="NCBI Taxonomy" id="408172"/>
    <lineage>
        <taxon>unclassified sequences</taxon>
        <taxon>metagenomes</taxon>
        <taxon>ecological metagenomes</taxon>
    </lineage>
</organism>
<reference evidence="5" key="1">
    <citation type="submission" date="2018-05" db="EMBL/GenBank/DDBJ databases">
        <authorList>
            <person name="Lanie J.A."/>
            <person name="Ng W.-L."/>
            <person name="Kazmierczak K.M."/>
            <person name="Andrzejewski T.M."/>
            <person name="Davidsen T.M."/>
            <person name="Wayne K.J."/>
            <person name="Tettelin H."/>
            <person name="Glass J.I."/>
            <person name="Rusch D."/>
            <person name="Podicherti R."/>
            <person name="Tsui H.-C.T."/>
            <person name="Winkler M.E."/>
        </authorList>
    </citation>
    <scope>NUCLEOTIDE SEQUENCE</scope>
</reference>
<keyword evidence="3" id="KW-0808">Transferase</keyword>
<feature type="non-terminal residue" evidence="5">
    <location>
        <position position="1"/>
    </location>
</feature>
<dbReference type="GO" id="GO:0009116">
    <property type="term" value="P:nucleoside metabolic process"/>
    <property type="evidence" value="ECO:0007669"/>
    <property type="project" value="InterPro"/>
</dbReference>
<dbReference type="SUPFAM" id="SSF53167">
    <property type="entry name" value="Purine and uridine phosphorylases"/>
    <property type="match status" value="1"/>
</dbReference>
<dbReference type="EMBL" id="UINC01027661">
    <property type="protein sequence ID" value="SVB07281.1"/>
    <property type="molecule type" value="Genomic_DNA"/>
</dbReference>
<dbReference type="GO" id="GO:0019509">
    <property type="term" value="P:L-methionine salvage from methylthioadenosine"/>
    <property type="evidence" value="ECO:0007669"/>
    <property type="project" value="TreeGrafter"/>
</dbReference>
<keyword evidence="2" id="KW-0328">Glycosyltransferase</keyword>
<dbReference type="PROSITE" id="PS01240">
    <property type="entry name" value="PNP_MTAP_2"/>
    <property type="match status" value="1"/>
</dbReference>
<dbReference type="GO" id="GO:0005829">
    <property type="term" value="C:cytosol"/>
    <property type="evidence" value="ECO:0007669"/>
    <property type="project" value="TreeGrafter"/>
</dbReference>
<dbReference type="HAMAP" id="MF_01963">
    <property type="entry name" value="MTAP"/>
    <property type="match status" value="1"/>
</dbReference>
<dbReference type="InterPro" id="IPR018099">
    <property type="entry name" value="Purine_phosphorylase-2_CS"/>
</dbReference>
<evidence type="ECO:0000313" key="5">
    <source>
        <dbReference type="EMBL" id="SVB07281.1"/>
    </source>
</evidence>
<comment type="similarity">
    <text evidence="1">Belongs to the PNP/MTAP phosphorylase family.</text>
</comment>
<name>A0A382B166_9ZZZZ</name>
<feature type="non-terminal residue" evidence="5">
    <location>
        <position position="239"/>
    </location>
</feature>
<accession>A0A382B166</accession>
<dbReference type="PANTHER" id="PTHR42679:SF2">
    <property type="entry name" value="S-METHYL-5'-THIOADENOSINE PHOSPHORYLASE"/>
    <property type="match status" value="1"/>
</dbReference>
<dbReference type="GO" id="GO:0017061">
    <property type="term" value="F:S-methyl-5-thioadenosine phosphorylase activity"/>
    <property type="evidence" value="ECO:0007669"/>
    <property type="project" value="InterPro"/>
</dbReference>
<evidence type="ECO:0000256" key="1">
    <source>
        <dbReference type="ARBA" id="ARBA00006751"/>
    </source>
</evidence>
<feature type="domain" description="Nucleoside phosphorylase" evidence="4">
    <location>
        <begin position="3"/>
        <end position="236"/>
    </location>
</feature>
<dbReference type="Gene3D" id="3.40.50.1580">
    <property type="entry name" value="Nucleoside phosphorylase domain"/>
    <property type="match status" value="1"/>
</dbReference>
<dbReference type="CDD" id="cd09010">
    <property type="entry name" value="MTAP_SsMTAPII_like_MTIP"/>
    <property type="match status" value="1"/>
</dbReference>
<gene>
    <name evidence="5" type="ORF">METZ01_LOCUS160135</name>
</gene>
<protein>
    <recommendedName>
        <fullName evidence="4">Nucleoside phosphorylase domain-containing protein</fullName>
    </recommendedName>
</protein>
<dbReference type="AlphaFoldDB" id="A0A382B166"/>
<evidence type="ECO:0000259" key="4">
    <source>
        <dbReference type="Pfam" id="PF01048"/>
    </source>
</evidence>
<evidence type="ECO:0000256" key="3">
    <source>
        <dbReference type="ARBA" id="ARBA00022679"/>
    </source>
</evidence>
<proteinExistence type="inferred from homology"/>